<reference evidence="6" key="2">
    <citation type="submission" date="2025-08" db="UniProtKB">
        <authorList>
            <consortium name="Ensembl"/>
        </authorList>
    </citation>
    <scope>IDENTIFICATION</scope>
</reference>
<keyword evidence="3" id="KW-0342">GTP-binding</keyword>
<reference evidence="6" key="1">
    <citation type="submission" date="2021-04" db="EMBL/GenBank/DDBJ databases">
        <authorList>
            <consortium name="Wellcome Sanger Institute Data Sharing"/>
        </authorList>
    </citation>
    <scope>NUCLEOTIDE SEQUENCE [LARGE SCALE GENOMIC DNA]</scope>
</reference>
<proteinExistence type="inferred from homology"/>
<feature type="region of interest" description="Disordered" evidence="4">
    <location>
        <begin position="228"/>
        <end position="252"/>
    </location>
</feature>
<evidence type="ECO:0000259" key="5">
    <source>
        <dbReference type="PROSITE" id="PS51720"/>
    </source>
</evidence>
<dbReference type="Gene3D" id="3.40.50.300">
    <property type="entry name" value="P-loop containing nucleotide triphosphate hydrolases"/>
    <property type="match status" value="1"/>
</dbReference>
<evidence type="ECO:0000313" key="6">
    <source>
        <dbReference type="Ensembl" id="ENSENLP00000038051.1"/>
    </source>
</evidence>
<dbReference type="GO" id="GO:0005525">
    <property type="term" value="F:GTP binding"/>
    <property type="evidence" value="ECO:0007669"/>
    <property type="project" value="UniProtKB-KW"/>
</dbReference>
<comment type="similarity">
    <text evidence="1">Belongs to the TRAFAC class TrmE-Era-EngA-EngB-Septin-like GTPase superfamily. AIG1/Toc34/Toc159-like paraseptin GTPase family. IAN subfamily.</text>
</comment>
<dbReference type="AlphaFoldDB" id="A0A665W2G2"/>
<dbReference type="InterPro" id="IPR045058">
    <property type="entry name" value="GIMA/IAN/Toc"/>
</dbReference>
<evidence type="ECO:0000256" key="3">
    <source>
        <dbReference type="ARBA" id="ARBA00023134"/>
    </source>
</evidence>
<dbReference type="InParanoid" id="A0A665W2G2"/>
<dbReference type="PANTHER" id="PTHR10903">
    <property type="entry name" value="GTPASE, IMAP FAMILY MEMBER-RELATED"/>
    <property type="match status" value="1"/>
</dbReference>
<feature type="domain" description="AIG1-type G" evidence="5">
    <location>
        <begin position="4"/>
        <end position="201"/>
    </location>
</feature>
<organism evidence="6 7">
    <name type="scientific">Echeneis naucrates</name>
    <name type="common">Live sharksucker</name>
    <dbReference type="NCBI Taxonomy" id="173247"/>
    <lineage>
        <taxon>Eukaryota</taxon>
        <taxon>Metazoa</taxon>
        <taxon>Chordata</taxon>
        <taxon>Craniata</taxon>
        <taxon>Vertebrata</taxon>
        <taxon>Euteleostomi</taxon>
        <taxon>Actinopterygii</taxon>
        <taxon>Neopterygii</taxon>
        <taxon>Teleostei</taxon>
        <taxon>Neoteleostei</taxon>
        <taxon>Acanthomorphata</taxon>
        <taxon>Carangaria</taxon>
        <taxon>Carangiformes</taxon>
        <taxon>Echeneidae</taxon>
        <taxon>Echeneis</taxon>
    </lineage>
</organism>
<accession>A0A665W2G2</accession>
<dbReference type="FunFam" id="3.40.50.300:FF:000366">
    <property type="entry name" value="GTPase, IMAP family member 2"/>
    <property type="match status" value="1"/>
</dbReference>
<dbReference type="PROSITE" id="PS51720">
    <property type="entry name" value="G_AIG1"/>
    <property type="match status" value="1"/>
</dbReference>
<reference evidence="6" key="3">
    <citation type="submission" date="2025-09" db="UniProtKB">
        <authorList>
            <consortium name="Ensembl"/>
        </authorList>
    </citation>
    <scope>IDENTIFICATION</scope>
</reference>
<evidence type="ECO:0000313" key="7">
    <source>
        <dbReference type="Proteomes" id="UP000472264"/>
    </source>
</evidence>
<keyword evidence="7" id="KW-1185">Reference proteome</keyword>
<protein>
    <recommendedName>
        <fullName evidence="5">AIG1-type G domain-containing protein</fullName>
    </recommendedName>
</protein>
<dbReference type="CDD" id="cd01852">
    <property type="entry name" value="AIG1"/>
    <property type="match status" value="1"/>
</dbReference>
<evidence type="ECO:0000256" key="1">
    <source>
        <dbReference type="ARBA" id="ARBA00008535"/>
    </source>
</evidence>
<dbReference type="Proteomes" id="UP000472264">
    <property type="component" value="Chromosome 8"/>
</dbReference>
<evidence type="ECO:0000256" key="4">
    <source>
        <dbReference type="SAM" id="MobiDB-lite"/>
    </source>
</evidence>
<evidence type="ECO:0000256" key="2">
    <source>
        <dbReference type="ARBA" id="ARBA00022741"/>
    </source>
</evidence>
<name>A0A665W2G2_ECHNA</name>
<keyword evidence="2" id="KW-0547">Nucleotide-binding</keyword>
<dbReference type="InterPro" id="IPR027417">
    <property type="entry name" value="P-loop_NTPase"/>
</dbReference>
<dbReference type="InterPro" id="IPR006703">
    <property type="entry name" value="G_AIG1"/>
</dbReference>
<dbReference type="SUPFAM" id="SSF52540">
    <property type="entry name" value="P-loop containing nucleoside triphosphate hydrolases"/>
    <property type="match status" value="1"/>
</dbReference>
<dbReference type="Ensembl" id="ENSENLT00000039068.1">
    <property type="protein sequence ID" value="ENSENLP00000038051.1"/>
    <property type="gene ID" value="ENSENLG00000016460.1"/>
</dbReference>
<sequence>MTVTEPLRIVLLGRTGTGRSSSGNTILGRSAFFTDTSPCSVTTHCMRQTGTVNGRNISVIDTPGFFHTSLPPQDIMAEVGRCVVLSSPGPHAFLVTLHPGRFTQEEENSLEWIKATFGSGATKFVVVLFTWGDQLQGKCIKDFLEESHELQEFVSSCHGGYHVFENNKQDTQVVQLLQKVDKMVADNGGGFYSNEMFKEAERAIKETQERILGERGLKMESLQRQAEYREEQGAALETRRRREEEERKREEEEARKRAEKLFWYELVTALGKGAAEGAGIMGKDKGKGKAVKKVKVVEKAAALAATPLSITSAAKAVGGAVREGSKVLYKHRKTFLH</sequence>
<dbReference type="Pfam" id="PF04548">
    <property type="entry name" value="AIG1"/>
    <property type="match status" value="1"/>
</dbReference>
<dbReference type="PANTHER" id="PTHR10903:SF188">
    <property type="entry name" value="GTPASE IMAP FAMILY MEMBER 2-LIKE-RELATED"/>
    <property type="match status" value="1"/>
</dbReference>
<dbReference type="OMA" id="YSNEMFK"/>